<proteinExistence type="predicted"/>
<comment type="caution">
    <text evidence="1">The sequence shown here is derived from an EMBL/GenBank/DDBJ whole genome shotgun (WGS) entry which is preliminary data.</text>
</comment>
<evidence type="ECO:0000313" key="2">
    <source>
        <dbReference type="Proteomes" id="UP001154282"/>
    </source>
</evidence>
<dbReference type="EMBL" id="CAMGYJ010000003">
    <property type="protein sequence ID" value="CAI0392871.1"/>
    <property type="molecule type" value="Genomic_DNA"/>
</dbReference>
<dbReference type="AlphaFoldDB" id="A0AAV0I5S7"/>
<organism evidence="1 2">
    <name type="scientific">Linum tenue</name>
    <dbReference type="NCBI Taxonomy" id="586396"/>
    <lineage>
        <taxon>Eukaryota</taxon>
        <taxon>Viridiplantae</taxon>
        <taxon>Streptophyta</taxon>
        <taxon>Embryophyta</taxon>
        <taxon>Tracheophyta</taxon>
        <taxon>Spermatophyta</taxon>
        <taxon>Magnoliopsida</taxon>
        <taxon>eudicotyledons</taxon>
        <taxon>Gunneridae</taxon>
        <taxon>Pentapetalae</taxon>
        <taxon>rosids</taxon>
        <taxon>fabids</taxon>
        <taxon>Malpighiales</taxon>
        <taxon>Linaceae</taxon>
        <taxon>Linum</taxon>
    </lineage>
</organism>
<evidence type="ECO:0000313" key="1">
    <source>
        <dbReference type="EMBL" id="CAI0392871.1"/>
    </source>
</evidence>
<reference evidence="1" key="1">
    <citation type="submission" date="2022-08" db="EMBL/GenBank/DDBJ databases">
        <authorList>
            <person name="Gutierrez-Valencia J."/>
        </authorList>
    </citation>
    <scope>NUCLEOTIDE SEQUENCE</scope>
</reference>
<keyword evidence="2" id="KW-1185">Reference proteome</keyword>
<sequence length="24" mass="2490">MHRSLALHPLFQLPDLQGSGGGSA</sequence>
<name>A0AAV0I5S7_9ROSI</name>
<protein>
    <submittedName>
        <fullName evidence="1">Uncharacterized protein</fullName>
    </submittedName>
</protein>
<gene>
    <name evidence="1" type="ORF">LITE_LOCUS7715</name>
</gene>
<dbReference type="Proteomes" id="UP001154282">
    <property type="component" value="Unassembled WGS sequence"/>
</dbReference>
<accession>A0AAV0I5S7</accession>